<reference evidence="2 4" key="2">
    <citation type="submission" date="2017-10" db="EMBL/GenBank/DDBJ databases">
        <title>The new phylogeny of genus Mycobacterium.</title>
        <authorList>
            <person name="Tortoli E."/>
            <person name="Trovato A."/>
            <person name="Cirillo D.M."/>
        </authorList>
    </citation>
    <scope>NUCLEOTIDE SEQUENCE [LARGE SCALE GENOMIC DNA]</scope>
    <source>
        <strain evidence="2 4">IP141170001</strain>
    </source>
</reference>
<dbReference type="OrthoDB" id="191189at2"/>
<dbReference type="InterPro" id="IPR023393">
    <property type="entry name" value="START-like_dom_sf"/>
</dbReference>
<evidence type="ECO:0000313" key="1">
    <source>
        <dbReference type="EMBL" id="OPE45815.1"/>
    </source>
</evidence>
<gene>
    <name evidence="1" type="ORF">BV510_27410</name>
    <name evidence="2" type="ORF">CRI78_23840</name>
</gene>
<sequence>MWKVHRDIDADPETVWQILTDLDAWPRWGPTVSRAQLDGTAILLGATGRVWTPVAVPLPFVITELDPGRTWGWDVAGIPATRHGVAPRGNGCRVWMSAPVWAPAYLPILAVALRRIESMARAAANAGPGRP</sequence>
<evidence type="ECO:0000313" key="4">
    <source>
        <dbReference type="Proteomes" id="UP000220340"/>
    </source>
</evidence>
<dbReference type="STRING" id="1801.BRW64_06470"/>
<organism evidence="1 3">
    <name type="scientific">Mycolicibacterium diernhoferi</name>
    <dbReference type="NCBI Taxonomy" id="1801"/>
    <lineage>
        <taxon>Bacteria</taxon>
        <taxon>Bacillati</taxon>
        <taxon>Actinomycetota</taxon>
        <taxon>Actinomycetes</taxon>
        <taxon>Mycobacteriales</taxon>
        <taxon>Mycobacteriaceae</taxon>
        <taxon>Mycolicibacterium</taxon>
    </lineage>
</organism>
<dbReference type="Proteomes" id="UP000220340">
    <property type="component" value="Unassembled WGS sequence"/>
</dbReference>
<dbReference type="SUPFAM" id="SSF55961">
    <property type="entry name" value="Bet v1-like"/>
    <property type="match status" value="1"/>
</dbReference>
<dbReference type="Proteomes" id="UP000191039">
    <property type="component" value="Unassembled WGS sequence"/>
</dbReference>
<dbReference type="Pfam" id="PF10604">
    <property type="entry name" value="Polyketide_cyc2"/>
    <property type="match status" value="1"/>
</dbReference>
<protein>
    <submittedName>
        <fullName evidence="1">Polyketide cyclase</fullName>
    </submittedName>
    <submittedName>
        <fullName evidence="2">SRPBCC family protein</fullName>
    </submittedName>
</protein>
<dbReference type="RefSeq" id="WP_073855390.1">
    <property type="nucleotide sequence ID" value="NZ_BAAATC010000015.1"/>
</dbReference>
<evidence type="ECO:0000313" key="3">
    <source>
        <dbReference type="Proteomes" id="UP000191039"/>
    </source>
</evidence>
<accession>A0A1Q4HH86</accession>
<proteinExistence type="predicted"/>
<dbReference type="EMBL" id="MIJD01000459">
    <property type="protein sequence ID" value="OPE45815.1"/>
    <property type="molecule type" value="Genomic_DNA"/>
</dbReference>
<evidence type="ECO:0000313" key="2">
    <source>
        <dbReference type="EMBL" id="PEG51965.1"/>
    </source>
</evidence>
<dbReference type="InterPro" id="IPR019587">
    <property type="entry name" value="Polyketide_cyclase/dehydratase"/>
</dbReference>
<dbReference type="AlphaFoldDB" id="A0A1Q4HH86"/>
<reference evidence="1 3" key="1">
    <citation type="submission" date="2016-09" db="EMBL/GenBank/DDBJ databases">
        <title>genome sequences of unsequenced Mycobacteria.</title>
        <authorList>
            <person name="Greninger A.L."/>
            <person name="Jerome K.R."/>
            <person name="Mcnair B."/>
            <person name="Wallis C."/>
            <person name="Fang F."/>
        </authorList>
    </citation>
    <scope>NUCLEOTIDE SEQUENCE [LARGE SCALE GENOMIC DNA]</scope>
    <source>
        <strain evidence="1 3">BM1</strain>
    </source>
</reference>
<comment type="caution">
    <text evidence="1">The sequence shown here is derived from an EMBL/GenBank/DDBJ whole genome shotgun (WGS) entry which is preliminary data.</text>
</comment>
<keyword evidence="4" id="KW-1185">Reference proteome</keyword>
<name>A0A1Q4HH86_9MYCO</name>
<dbReference type="Gene3D" id="3.30.530.20">
    <property type="match status" value="1"/>
</dbReference>
<dbReference type="EMBL" id="PDCR01000039">
    <property type="protein sequence ID" value="PEG51965.1"/>
    <property type="molecule type" value="Genomic_DNA"/>
</dbReference>